<dbReference type="InterPro" id="IPR000073">
    <property type="entry name" value="AB_hydrolase_1"/>
</dbReference>
<dbReference type="PATRIC" id="fig|502682.8.peg.2316"/>
<dbReference type="AlphaFoldDB" id="A0A0G9MMT7"/>
<organism evidence="1 2">
    <name type="scientific">Aurantiacibacter gangjinensis</name>
    <dbReference type="NCBI Taxonomy" id="502682"/>
    <lineage>
        <taxon>Bacteria</taxon>
        <taxon>Pseudomonadati</taxon>
        <taxon>Pseudomonadota</taxon>
        <taxon>Alphaproteobacteria</taxon>
        <taxon>Sphingomonadales</taxon>
        <taxon>Erythrobacteraceae</taxon>
        <taxon>Aurantiacibacter</taxon>
    </lineage>
</organism>
<sequence length="445" mass="48717">MTTITRHMLTIPGTSRKVHYRRCGSGPALLMVHQSPRSSAEYEELMRKWAPHFTCIAPDTPGFGQSDPLEDEPEIGDFAAALGQFCDALGIGRCAAYGFHSGGVILVAAIKQRPELFSCMAIGGYAVWTAEEMTIFGESYLPQWHPSAYGEHLTWLWNRMLEQSWFFPWFDIRDEARLGVAHADPQRVHRAIMEMMDSGNAYRAGYGAVLRAPRDLPGNDAPVPPALITAFEGDPLLPHLGRLGDLPANWSAHPVATPEEHHAQSLAFLQQLGGGAPCPDLAEDSDEGWLALEHGLVHWRGHRGAEALSLHRPAAEMDLSENLAIDVPGHGLSGKADDIGAAIEAAAKALGAQRIDWSTPPDGDPDLLYPDLTTDRFGNYLHRAWSASRAEAMFAPWYAASPDNVIEINAAALEPAAIHRRARARLRAGSEARRYHHLLQEIHGG</sequence>
<dbReference type="Pfam" id="PF00561">
    <property type="entry name" value="Abhydrolase_1"/>
    <property type="match status" value="1"/>
</dbReference>
<name>A0A0G9MMT7_9SPHN</name>
<comment type="caution">
    <text evidence="1">The sequence shown here is derived from an EMBL/GenBank/DDBJ whole genome shotgun (WGS) entry which is preliminary data.</text>
</comment>
<dbReference type="InterPro" id="IPR029058">
    <property type="entry name" value="AB_hydrolase_fold"/>
</dbReference>
<gene>
    <name evidence="1" type="ORF">AAW01_11350</name>
</gene>
<dbReference type="Gene3D" id="3.40.50.1820">
    <property type="entry name" value="alpha/beta hydrolase"/>
    <property type="match status" value="1"/>
</dbReference>
<proteinExistence type="predicted"/>
<evidence type="ECO:0000313" key="2">
    <source>
        <dbReference type="Proteomes" id="UP000053070"/>
    </source>
</evidence>
<dbReference type="STRING" id="502682.BMF35_a1264"/>
<keyword evidence="2" id="KW-1185">Reference proteome</keyword>
<dbReference type="EMBL" id="LBHC01000002">
    <property type="protein sequence ID" value="KLE32017.1"/>
    <property type="molecule type" value="Genomic_DNA"/>
</dbReference>
<dbReference type="SUPFAM" id="SSF53474">
    <property type="entry name" value="alpha/beta-Hydrolases"/>
    <property type="match status" value="1"/>
</dbReference>
<dbReference type="KEGG" id="egn:BMF35_a1264"/>
<accession>A0A0G9MMT7</accession>
<evidence type="ECO:0000313" key="1">
    <source>
        <dbReference type="EMBL" id="KLE32017.1"/>
    </source>
</evidence>
<protein>
    <submittedName>
        <fullName evidence="1">Uncharacterized protein</fullName>
    </submittedName>
</protein>
<dbReference type="PANTHER" id="PTHR43798">
    <property type="entry name" value="MONOACYLGLYCEROL LIPASE"/>
    <property type="match status" value="1"/>
</dbReference>
<reference evidence="1 2" key="1">
    <citation type="submission" date="2015-04" db="EMBL/GenBank/DDBJ databases">
        <title>The draft genome sequence of Erythrobacr gangjinensis K7-2.</title>
        <authorList>
            <person name="Zhuang L."/>
            <person name="Liu Y."/>
            <person name="Shao Z."/>
        </authorList>
    </citation>
    <scope>NUCLEOTIDE SEQUENCE [LARGE SCALE GENOMIC DNA]</scope>
    <source>
        <strain evidence="1 2">K7-2</strain>
    </source>
</reference>
<dbReference type="Proteomes" id="UP000053070">
    <property type="component" value="Unassembled WGS sequence"/>
</dbReference>
<dbReference type="InterPro" id="IPR050266">
    <property type="entry name" value="AB_hydrolase_sf"/>
</dbReference>